<organism evidence="1 2">
    <name type="scientific">Cohnella silvisoli</name>
    <dbReference type="NCBI Taxonomy" id="2873699"/>
    <lineage>
        <taxon>Bacteria</taxon>
        <taxon>Bacillati</taxon>
        <taxon>Bacillota</taxon>
        <taxon>Bacilli</taxon>
        <taxon>Bacillales</taxon>
        <taxon>Paenibacillaceae</taxon>
        <taxon>Cohnella</taxon>
    </lineage>
</organism>
<gene>
    <name evidence="1" type="ORF">QJS35_08655</name>
</gene>
<dbReference type="CDD" id="cd02980">
    <property type="entry name" value="TRX_Fd_family"/>
    <property type="match status" value="1"/>
</dbReference>
<evidence type="ECO:0000313" key="2">
    <source>
        <dbReference type="Proteomes" id="UP001493487"/>
    </source>
</evidence>
<accession>A0ABV1KR72</accession>
<comment type="caution">
    <text evidence="1">The sequence shown here is derived from an EMBL/GenBank/DDBJ whole genome shotgun (WGS) entry which is preliminary data.</text>
</comment>
<reference evidence="1 2" key="1">
    <citation type="journal article" date="2023" name="Genome Announc.">
        <title>Pan-Genome Analyses of the Genus Cohnella and Proposal of the Novel Species Cohnella silvisoli sp. nov., Isolated from Forest Soil.</title>
        <authorList>
            <person name="Wang C."/>
            <person name="Mao L."/>
            <person name="Bao G."/>
            <person name="Zhu H."/>
        </authorList>
    </citation>
    <scope>NUCLEOTIDE SEQUENCE [LARGE SCALE GENOMIC DNA]</scope>
    <source>
        <strain evidence="1 2">NL03-T5-1</strain>
    </source>
</reference>
<dbReference type="Proteomes" id="UP001493487">
    <property type="component" value="Unassembled WGS sequence"/>
</dbReference>
<evidence type="ECO:0000313" key="1">
    <source>
        <dbReference type="EMBL" id="MEQ4482461.1"/>
    </source>
</evidence>
<sequence>MSTWNLQGLQTHLLICNGESCMLRQGEEVTAAIREEISRLGADHLIHTTRTRCNGRCVDACVVIAYPEGSWYRDMTPATGKELVRNLIDGRKLEDRLLYSFNPYATPSGISVKGQDRK</sequence>
<dbReference type="Pfam" id="PF01257">
    <property type="entry name" value="2Fe-2S_thioredx"/>
    <property type="match status" value="1"/>
</dbReference>
<name>A0ABV1KR72_9BACL</name>
<proteinExistence type="predicted"/>
<dbReference type="RefSeq" id="WP_232187554.1">
    <property type="nucleotide sequence ID" value="NZ_JAIOAP010000013.1"/>
</dbReference>
<dbReference type="EMBL" id="JASKHM010000004">
    <property type="protein sequence ID" value="MEQ4482461.1"/>
    <property type="molecule type" value="Genomic_DNA"/>
</dbReference>
<dbReference type="Gene3D" id="3.40.30.10">
    <property type="entry name" value="Glutaredoxin"/>
    <property type="match status" value="1"/>
</dbReference>
<keyword evidence="2" id="KW-1185">Reference proteome</keyword>
<protein>
    <submittedName>
        <fullName evidence="1">(2Fe-2S) ferredoxin domain-containing protein</fullName>
    </submittedName>
</protein>
<dbReference type="SUPFAM" id="SSF52833">
    <property type="entry name" value="Thioredoxin-like"/>
    <property type="match status" value="1"/>
</dbReference>
<dbReference type="InterPro" id="IPR036249">
    <property type="entry name" value="Thioredoxin-like_sf"/>
</dbReference>